<dbReference type="GO" id="GO:0016829">
    <property type="term" value="F:lyase activity"/>
    <property type="evidence" value="ECO:0007669"/>
    <property type="project" value="UniProtKB-KW"/>
</dbReference>
<comment type="caution">
    <text evidence="2">The sequence shown here is derived from an EMBL/GenBank/DDBJ whole genome shotgun (WGS) entry which is preliminary data.</text>
</comment>
<dbReference type="GO" id="GO:0051213">
    <property type="term" value="F:dioxygenase activity"/>
    <property type="evidence" value="ECO:0007669"/>
    <property type="project" value="UniProtKB-KW"/>
</dbReference>
<accession>A0A329CE89</accession>
<name>A0A329CE89_9BURK</name>
<dbReference type="InterPro" id="IPR029068">
    <property type="entry name" value="Glyas_Bleomycin-R_OHBP_Dase"/>
</dbReference>
<keyword evidence="2" id="KW-0456">Lyase</keyword>
<dbReference type="AlphaFoldDB" id="A0A329CE89"/>
<dbReference type="Gene3D" id="3.10.180.10">
    <property type="entry name" value="2,3-Dihydroxybiphenyl 1,2-Dioxygenase, domain 1"/>
    <property type="match status" value="1"/>
</dbReference>
<evidence type="ECO:0000259" key="1">
    <source>
        <dbReference type="PROSITE" id="PS51819"/>
    </source>
</evidence>
<dbReference type="RefSeq" id="WP_111932314.1">
    <property type="nucleotide sequence ID" value="NZ_CADFFP010000009.1"/>
</dbReference>
<protein>
    <submittedName>
        <fullName evidence="2">Catechol 2,3-dioxygenase-like lactoylglutathione lyase family enzyme</fullName>
    </submittedName>
</protein>
<dbReference type="OrthoDB" id="9804944at2"/>
<gene>
    <name evidence="2" type="ORF">BX591_108180</name>
</gene>
<proteinExistence type="predicted"/>
<feature type="domain" description="VOC" evidence="1">
    <location>
        <begin position="10"/>
        <end position="140"/>
    </location>
</feature>
<dbReference type="SUPFAM" id="SSF54593">
    <property type="entry name" value="Glyoxalase/Bleomycin resistance protein/Dihydroxybiphenyl dioxygenase"/>
    <property type="match status" value="1"/>
</dbReference>
<evidence type="ECO:0000313" key="2">
    <source>
        <dbReference type="EMBL" id="RAS32072.1"/>
    </source>
</evidence>
<dbReference type="EMBL" id="QLTK01000008">
    <property type="protein sequence ID" value="RAS32072.1"/>
    <property type="molecule type" value="Genomic_DNA"/>
</dbReference>
<dbReference type="Proteomes" id="UP000248918">
    <property type="component" value="Unassembled WGS sequence"/>
</dbReference>
<dbReference type="PROSITE" id="PS51819">
    <property type="entry name" value="VOC"/>
    <property type="match status" value="1"/>
</dbReference>
<evidence type="ECO:0000313" key="3">
    <source>
        <dbReference type="Proteomes" id="UP000248918"/>
    </source>
</evidence>
<dbReference type="Pfam" id="PF00903">
    <property type="entry name" value="Glyoxalase"/>
    <property type="match status" value="1"/>
</dbReference>
<dbReference type="CDD" id="cd06587">
    <property type="entry name" value="VOC"/>
    <property type="match status" value="1"/>
</dbReference>
<keyword evidence="2" id="KW-0223">Dioxygenase</keyword>
<sequence>MSELKQLPLRLHHHAYTTDDHEINRRFYEDVLGLPLKAMWIEHEVIDGEDVDLGHAFYGLGDGSSLAFFNFSDPEKQRQWKAKEQSLFIHISLLVEASTQNEIEQRLIAADLKPFKMNHGFCQSLYIRDPNGLMLEFTVDHENADTMYAQRAASASHDLDRWIRGDRVTNNPWRES</sequence>
<dbReference type="InterPro" id="IPR004360">
    <property type="entry name" value="Glyas_Fos-R_dOase_dom"/>
</dbReference>
<organism evidence="2 3">
    <name type="scientific">Paraburkholderia bryophila</name>
    <dbReference type="NCBI Taxonomy" id="420952"/>
    <lineage>
        <taxon>Bacteria</taxon>
        <taxon>Pseudomonadati</taxon>
        <taxon>Pseudomonadota</taxon>
        <taxon>Betaproteobacteria</taxon>
        <taxon>Burkholderiales</taxon>
        <taxon>Burkholderiaceae</taxon>
        <taxon>Paraburkholderia</taxon>
    </lineage>
</organism>
<reference evidence="2 3" key="1">
    <citation type="submission" date="2018-06" db="EMBL/GenBank/DDBJ databases">
        <title>Genomic Encyclopedia of Type Strains, Phase III (KMG-III): the genomes of soil and plant-associated and newly described type strains.</title>
        <authorList>
            <person name="Whitman W."/>
        </authorList>
    </citation>
    <scope>NUCLEOTIDE SEQUENCE [LARGE SCALE GENOMIC DNA]</scope>
    <source>
        <strain evidence="2 3">LMG 23644</strain>
    </source>
</reference>
<keyword evidence="2" id="KW-0560">Oxidoreductase</keyword>
<dbReference type="InterPro" id="IPR037523">
    <property type="entry name" value="VOC_core"/>
</dbReference>